<dbReference type="AlphaFoldDB" id="A0A0G0GZ55"/>
<reference evidence="1 2" key="1">
    <citation type="journal article" date="2015" name="Nature">
        <title>rRNA introns, odd ribosomes, and small enigmatic genomes across a large radiation of phyla.</title>
        <authorList>
            <person name="Brown C.T."/>
            <person name="Hug L.A."/>
            <person name="Thomas B.C."/>
            <person name="Sharon I."/>
            <person name="Castelle C.J."/>
            <person name="Singh A."/>
            <person name="Wilkins M.J."/>
            <person name="Williams K.H."/>
            <person name="Banfield J.F."/>
        </authorList>
    </citation>
    <scope>NUCLEOTIDE SEQUENCE [LARGE SCALE GENOMIC DNA]</scope>
</reference>
<sequence length="103" mass="11718">MKSGLAYQCHKEGIKKTKEKICSLEPKNTPSDQANLKNYLKSSLWCPGEDLTLHTLRYSLLKTARLPVPPPGLLLCIANRVTLKRFAYCDTRYTLPIIRIITN</sequence>
<comment type="caution">
    <text evidence="1">The sequence shown here is derived from an EMBL/GenBank/DDBJ whole genome shotgun (WGS) entry which is preliminary data.</text>
</comment>
<protein>
    <submittedName>
        <fullName evidence="1">Uncharacterized protein</fullName>
    </submittedName>
</protein>
<name>A0A0G0GZ55_9BACT</name>
<organism evidence="1 2">
    <name type="scientific">Candidatus Roizmanbacteria bacterium GW2011_GWA2_37_7</name>
    <dbReference type="NCBI Taxonomy" id="1618481"/>
    <lineage>
        <taxon>Bacteria</taxon>
        <taxon>Candidatus Roizmaniibacteriota</taxon>
    </lineage>
</organism>
<accession>A0A0G0GZ55</accession>
<gene>
    <name evidence="1" type="ORF">US54_C0076G0007</name>
</gene>
<evidence type="ECO:0000313" key="2">
    <source>
        <dbReference type="Proteomes" id="UP000034471"/>
    </source>
</evidence>
<dbReference type="EMBL" id="LBTJ01000076">
    <property type="protein sequence ID" value="KKQ36228.1"/>
    <property type="molecule type" value="Genomic_DNA"/>
</dbReference>
<dbReference type="Proteomes" id="UP000034471">
    <property type="component" value="Unassembled WGS sequence"/>
</dbReference>
<proteinExistence type="predicted"/>
<evidence type="ECO:0000313" key="1">
    <source>
        <dbReference type="EMBL" id="KKQ36228.1"/>
    </source>
</evidence>